<dbReference type="Proteomes" id="UP000034562">
    <property type="component" value="Unassembled WGS sequence"/>
</dbReference>
<evidence type="ECO:0000313" key="8">
    <source>
        <dbReference type="Proteomes" id="UP000034562"/>
    </source>
</evidence>
<feature type="transmembrane region" description="Helical" evidence="5">
    <location>
        <begin position="366"/>
        <end position="382"/>
    </location>
</feature>
<organism evidence="7 8">
    <name type="scientific">Candidatus Woesebacteria bacterium GW2011_GWA2_40_7b</name>
    <dbReference type="NCBI Taxonomy" id="1618563"/>
    <lineage>
        <taxon>Bacteria</taxon>
        <taxon>Candidatus Woeseibacteriota</taxon>
    </lineage>
</organism>
<feature type="transmembrane region" description="Helical" evidence="5">
    <location>
        <begin position="210"/>
        <end position="234"/>
    </location>
</feature>
<keyword evidence="2 5" id="KW-0812">Transmembrane</keyword>
<feature type="transmembrane region" description="Helical" evidence="5">
    <location>
        <begin position="70"/>
        <end position="88"/>
    </location>
</feature>
<evidence type="ECO:0000313" key="7">
    <source>
        <dbReference type="EMBL" id="KKR70769.1"/>
    </source>
</evidence>
<dbReference type="InterPro" id="IPR007016">
    <property type="entry name" value="O-antigen_ligase-rel_domated"/>
</dbReference>
<evidence type="ECO:0000256" key="2">
    <source>
        <dbReference type="ARBA" id="ARBA00022692"/>
    </source>
</evidence>
<sequence>MSKKWLQNIEKGIVYLLLFLLPTQLALHFWPSWAFVFGIRVDYLAPAIYLTDVLALILIFANIRVYRKYLKYLLAIFVFAVINTVFSTSPLVSTFKWLKIIETVCLGLYFANTKEELQKIIRVLFYSAVFFSFIGIFQFALGRSVGGLLYFLGERSFSSQTPGIALINIFDRVFLRAYSTFPHPNSLAGYLGVMLILFLDLRKKNPLNTFGIFVVLTGFLLSFSLTAFLALFLVLVTKYLARNKDLFRKLTFALFYSSIIVSILLPVFSKKLLSLNAGFGQRVIQRLDFAYLSGSMISERFWSGEGLNTFIVNIPRFKGILTYSWILQPVHNVPLLILSEIGIFGLLILFIVFYKSINNVLNKERVSLILALIFVVITSTQDHYWFTLQQNLLLVSILLGLSFRIKKWKTL</sequence>
<dbReference type="STRING" id="1618563.UU12_C0017G0020"/>
<comment type="caution">
    <text evidence="7">The sequence shown here is derived from an EMBL/GenBank/DDBJ whole genome shotgun (WGS) entry which is preliminary data.</text>
</comment>
<keyword evidence="3 5" id="KW-1133">Transmembrane helix</keyword>
<keyword evidence="4 5" id="KW-0472">Membrane</keyword>
<dbReference type="PANTHER" id="PTHR37422">
    <property type="entry name" value="TEICHURONIC ACID BIOSYNTHESIS PROTEIN TUAE"/>
    <property type="match status" value="1"/>
</dbReference>
<evidence type="ECO:0000256" key="5">
    <source>
        <dbReference type="SAM" id="Phobius"/>
    </source>
</evidence>
<name>A0A0G0T172_9BACT</name>
<accession>A0A0G0T172</accession>
<feature type="transmembrane region" description="Helical" evidence="5">
    <location>
        <begin position="333"/>
        <end position="354"/>
    </location>
</feature>
<evidence type="ECO:0000256" key="3">
    <source>
        <dbReference type="ARBA" id="ARBA00022989"/>
    </source>
</evidence>
<feature type="domain" description="O-antigen ligase-related" evidence="6">
    <location>
        <begin position="211"/>
        <end position="350"/>
    </location>
</feature>
<evidence type="ECO:0000256" key="4">
    <source>
        <dbReference type="ARBA" id="ARBA00023136"/>
    </source>
</evidence>
<dbReference type="PANTHER" id="PTHR37422:SF17">
    <property type="entry name" value="O-ANTIGEN LIGASE"/>
    <property type="match status" value="1"/>
</dbReference>
<feature type="transmembrane region" description="Helical" evidence="5">
    <location>
        <begin position="123"/>
        <end position="141"/>
    </location>
</feature>
<feature type="transmembrane region" description="Helical" evidence="5">
    <location>
        <begin position="12"/>
        <end position="31"/>
    </location>
</feature>
<reference evidence="7 8" key="1">
    <citation type="journal article" date="2015" name="Nature">
        <title>rRNA introns, odd ribosomes, and small enigmatic genomes across a large radiation of phyla.</title>
        <authorList>
            <person name="Brown C.T."/>
            <person name="Hug L.A."/>
            <person name="Thomas B.C."/>
            <person name="Sharon I."/>
            <person name="Castelle C.J."/>
            <person name="Singh A."/>
            <person name="Wilkins M.J."/>
            <person name="Williams K.H."/>
            <person name="Banfield J.F."/>
        </authorList>
    </citation>
    <scope>NUCLEOTIDE SEQUENCE [LARGE SCALE GENOMIC DNA]</scope>
</reference>
<dbReference type="AlphaFoldDB" id="A0A0G0T172"/>
<proteinExistence type="predicted"/>
<dbReference type="Pfam" id="PF04932">
    <property type="entry name" value="Wzy_C"/>
    <property type="match status" value="1"/>
</dbReference>
<keyword evidence="7" id="KW-0436">Ligase</keyword>
<dbReference type="GO" id="GO:0016874">
    <property type="term" value="F:ligase activity"/>
    <property type="evidence" value="ECO:0007669"/>
    <property type="project" value="UniProtKB-KW"/>
</dbReference>
<evidence type="ECO:0000256" key="1">
    <source>
        <dbReference type="ARBA" id="ARBA00004141"/>
    </source>
</evidence>
<comment type="subcellular location">
    <subcellularLocation>
        <location evidence="1">Membrane</location>
        <topology evidence="1">Multi-pass membrane protein</topology>
    </subcellularLocation>
</comment>
<dbReference type="EMBL" id="LBZK01000017">
    <property type="protein sequence ID" value="KKR70769.1"/>
    <property type="molecule type" value="Genomic_DNA"/>
</dbReference>
<evidence type="ECO:0000259" key="6">
    <source>
        <dbReference type="Pfam" id="PF04932"/>
    </source>
</evidence>
<gene>
    <name evidence="7" type="ORF">UU12_C0017G0020</name>
</gene>
<protein>
    <submittedName>
        <fullName evidence="7">O-antigen ligase-related protein</fullName>
    </submittedName>
</protein>
<feature type="transmembrane region" description="Helical" evidence="5">
    <location>
        <begin position="246"/>
        <end position="268"/>
    </location>
</feature>
<dbReference type="InterPro" id="IPR051533">
    <property type="entry name" value="WaaL-like"/>
</dbReference>
<feature type="transmembrane region" description="Helical" evidence="5">
    <location>
        <begin position="43"/>
        <end position="63"/>
    </location>
</feature>
<dbReference type="GO" id="GO:0016020">
    <property type="term" value="C:membrane"/>
    <property type="evidence" value="ECO:0007669"/>
    <property type="project" value="UniProtKB-SubCell"/>
</dbReference>